<organism evidence="2 3">
    <name type="scientific">Serendipita vermifera MAFF 305830</name>
    <dbReference type="NCBI Taxonomy" id="933852"/>
    <lineage>
        <taxon>Eukaryota</taxon>
        <taxon>Fungi</taxon>
        <taxon>Dikarya</taxon>
        <taxon>Basidiomycota</taxon>
        <taxon>Agaricomycotina</taxon>
        <taxon>Agaricomycetes</taxon>
        <taxon>Sebacinales</taxon>
        <taxon>Serendipitaceae</taxon>
        <taxon>Serendipita</taxon>
    </lineage>
</organism>
<feature type="transmembrane region" description="Helical" evidence="1">
    <location>
        <begin position="30"/>
        <end position="53"/>
    </location>
</feature>
<dbReference type="EMBL" id="KN824281">
    <property type="protein sequence ID" value="KIM31718.1"/>
    <property type="molecule type" value="Genomic_DNA"/>
</dbReference>
<gene>
    <name evidence="2" type="ORF">M408DRAFT_327174</name>
</gene>
<dbReference type="Proteomes" id="UP000054097">
    <property type="component" value="Unassembled WGS sequence"/>
</dbReference>
<evidence type="ECO:0000313" key="2">
    <source>
        <dbReference type="EMBL" id="KIM31718.1"/>
    </source>
</evidence>
<feature type="transmembrane region" description="Helical" evidence="1">
    <location>
        <begin position="65"/>
        <end position="87"/>
    </location>
</feature>
<keyword evidence="3" id="KW-1185">Reference proteome</keyword>
<reference evidence="3" key="2">
    <citation type="submission" date="2015-01" db="EMBL/GenBank/DDBJ databases">
        <title>Evolutionary Origins and Diversification of the Mycorrhizal Mutualists.</title>
        <authorList>
            <consortium name="DOE Joint Genome Institute"/>
            <consortium name="Mycorrhizal Genomics Consortium"/>
            <person name="Kohler A."/>
            <person name="Kuo A."/>
            <person name="Nagy L.G."/>
            <person name="Floudas D."/>
            <person name="Copeland A."/>
            <person name="Barry K.W."/>
            <person name="Cichocki N."/>
            <person name="Veneault-Fourrey C."/>
            <person name="LaButti K."/>
            <person name="Lindquist E.A."/>
            <person name="Lipzen A."/>
            <person name="Lundell T."/>
            <person name="Morin E."/>
            <person name="Murat C."/>
            <person name="Riley R."/>
            <person name="Ohm R."/>
            <person name="Sun H."/>
            <person name="Tunlid A."/>
            <person name="Henrissat B."/>
            <person name="Grigoriev I.V."/>
            <person name="Hibbett D.S."/>
            <person name="Martin F."/>
        </authorList>
    </citation>
    <scope>NUCLEOTIDE SEQUENCE [LARGE SCALE GENOMIC DNA]</scope>
    <source>
        <strain evidence="3">MAFF 305830</strain>
    </source>
</reference>
<proteinExistence type="predicted"/>
<evidence type="ECO:0000256" key="1">
    <source>
        <dbReference type="SAM" id="Phobius"/>
    </source>
</evidence>
<reference evidence="2 3" key="1">
    <citation type="submission" date="2014-04" db="EMBL/GenBank/DDBJ databases">
        <authorList>
            <consortium name="DOE Joint Genome Institute"/>
            <person name="Kuo A."/>
            <person name="Zuccaro A."/>
            <person name="Kohler A."/>
            <person name="Nagy L.G."/>
            <person name="Floudas D."/>
            <person name="Copeland A."/>
            <person name="Barry K.W."/>
            <person name="Cichocki N."/>
            <person name="Veneault-Fourrey C."/>
            <person name="LaButti K."/>
            <person name="Lindquist E.A."/>
            <person name="Lipzen A."/>
            <person name="Lundell T."/>
            <person name="Morin E."/>
            <person name="Murat C."/>
            <person name="Sun H."/>
            <person name="Tunlid A."/>
            <person name="Henrissat B."/>
            <person name="Grigoriev I.V."/>
            <person name="Hibbett D.S."/>
            <person name="Martin F."/>
            <person name="Nordberg H.P."/>
            <person name="Cantor M.N."/>
            <person name="Hua S.X."/>
        </authorList>
    </citation>
    <scope>NUCLEOTIDE SEQUENCE [LARGE SCALE GENOMIC DNA]</scope>
    <source>
        <strain evidence="2 3">MAFF 305830</strain>
    </source>
</reference>
<name>A0A0C2X096_SERVB</name>
<accession>A0A0C2X096</accession>
<feature type="transmembrane region" description="Helical" evidence="1">
    <location>
        <begin position="99"/>
        <end position="122"/>
    </location>
</feature>
<protein>
    <submittedName>
        <fullName evidence="2">Uncharacterized protein</fullName>
    </submittedName>
</protein>
<dbReference type="HOGENOM" id="CLU_980449_0_0_1"/>
<keyword evidence="1" id="KW-1133">Transmembrane helix</keyword>
<keyword evidence="1" id="KW-0472">Membrane</keyword>
<dbReference type="AlphaFoldDB" id="A0A0C2X096"/>
<sequence>MENNEDGRSSRVDVIAPPTTWFGCISVKNALLIISTIVMLCAALWTTLVALHMSQNLQTIKLESLLILASSLALWSSGVGITLYGMYAVWSEKSGLVEAYFWIHLVHWVLDLAIVIVVLVFAHLKKQTLAQAKCPSNPNQQICLAIFNTQLVLLTVGLCIYKIFGAYSWYLLFRYRKNLIAEKKSDAPTLRWLRRASTNSLSSIFEKKRWWSPSQIPVIKIDFASDESSASVYSNDSAGYRNVNFGLPQYPTLAAPQQALFPSHVGGNALVHDAYADLPVLPSYSVVGSERGALT</sequence>
<dbReference type="OrthoDB" id="10667306at2759"/>
<evidence type="ECO:0000313" key="3">
    <source>
        <dbReference type="Proteomes" id="UP000054097"/>
    </source>
</evidence>
<feature type="transmembrane region" description="Helical" evidence="1">
    <location>
        <begin position="142"/>
        <end position="170"/>
    </location>
</feature>
<keyword evidence="1" id="KW-0812">Transmembrane</keyword>